<keyword evidence="7" id="KW-0811">Translocation</keyword>
<dbReference type="PRINTS" id="PR01651">
    <property type="entry name" value="SECGEXPORT"/>
</dbReference>
<dbReference type="GO" id="GO:0009306">
    <property type="term" value="P:protein secretion"/>
    <property type="evidence" value="ECO:0007669"/>
    <property type="project" value="InterPro"/>
</dbReference>
<dbReference type="GeneID" id="301552976"/>
<dbReference type="HOGENOM" id="CLU_2080507_0_0_4"/>
<keyword evidence="8 9" id="KW-0472">Membrane</keyword>
<proteinExistence type="inferred from homology"/>
<comment type="similarity">
    <text evidence="2">Belongs to the SecG family.</text>
</comment>
<evidence type="ECO:0000256" key="4">
    <source>
        <dbReference type="ARBA" id="ARBA00022692"/>
    </source>
</evidence>
<dbReference type="Proteomes" id="UP000015216">
    <property type="component" value="Chromosome"/>
</dbReference>
<dbReference type="STRING" id="669502.SSDC_00560"/>
<feature type="transmembrane region" description="Helical" evidence="9">
    <location>
        <begin position="7"/>
        <end position="27"/>
    </location>
</feature>
<gene>
    <name evidence="10" type="primary">secG</name>
    <name evidence="10" type="ORF">SSDC_00560</name>
</gene>
<accession>S5R898</accession>
<comment type="subcellular location">
    <subcellularLocation>
        <location evidence="1">Membrane</location>
        <topology evidence="1">Multi-pass membrane protein</topology>
    </subcellularLocation>
</comment>
<evidence type="ECO:0000256" key="5">
    <source>
        <dbReference type="ARBA" id="ARBA00022927"/>
    </source>
</evidence>
<dbReference type="GO" id="GO:0015450">
    <property type="term" value="F:protein-transporting ATPase activity"/>
    <property type="evidence" value="ECO:0007669"/>
    <property type="project" value="InterPro"/>
</dbReference>
<organism evidence="10 11">
    <name type="scientific">Candidatus Profftella armatura</name>
    <dbReference type="NCBI Taxonomy" id="669502"/>
    <lineage>
        <taxon>Bacteria</taxon>
        <taxon>Pseudomonadati</taxon>
        <taxon>Pseudomonadota</taxon>
        <taxon>Betaproteobacteria</taxon>
        <taxon>Candidatus Profftella</taxon>
    </lineage>
</organism>
<keyword evidence="6 9" id="KW-1133">Transmembrane helix</keyword>
<keyword evidence="4 9" id="KW-0812">Transmembrane</keyword>
<evidence type="ECO:0000313" key="10">
    <source>
        <dbReference type="EMBL" id="AGS06805.1"/>
    </source>
</evidence>
<evidence type="ECO:0000256" key="1">
    <source>
        <dbReference type="ARBA" id="ARBA00004141"/>
    </source>
</evidence>
<evidence type="ECO:0000256" key="6">
    <source>
        <dbReference type="ARBA" id="ARBA00022989"/>
    </source>
</evidence>
<evidence type="ECO:0000256" key="2">
    <source>
        <dbReference type="ARBA" id="ARBA00008445"/>
    </source>
</evidence>
<evidence type="ECO:0000256" key="3">
    <source>
        <dbReference type="ARBA" id="ARBA00022448"/>
    </source>
</evidence>
<keyword evidence="3" id="KW-0813">Transport</keyword>
<keyword evidence="11" id="KW-1185">Reference proteome</keyword>
<evidence type="ECO:0000313" key="11">
    <source>
        <dbReference type="Proteomes" id="UP000015216"/>
    </source>
</evidence>
<evidence type="ECO:0000256" key="9">
    <source>
        <dbReference type="SAM" id="Phobius"/>
    </source>
</evidence>
<dbReference type="RefSeq" id="WP_020915380.1">
    <property type="nucleotide sequence ID" value="NC_021885.1"/>
</dbReference>
<dbReference type="GO" id="GO:0016020">
    <property type="term" value="C:membrane"/>
    <property type="evidence" value="ECO:0007669"/>
    <property type="project" value="UniProtKB-SubCell"/>
</dbReference>
<name>S5R898_9PROT</name>
<dbReference type="InterPro" id="IPR004692">
    <property type="entry name" value="SecG"/>
</dbReference>
<dbReference type="eggNOG" id="COG1314">
    <property type="taxonomic scope" value="Bacteria"/>
</dbReference>
<feature type="transmembrane region" description="Helical" evidence="9">
    <location>
        <begin position="47"/>
        <end position="70"/>
    </location>
</feature>
<dbReference type="AlphaFoldDB" id="S5R898"/>
<sequence>MNIFFKILIFFQIISAFTIINLIIFQYKKNICFNRVTTTNPSVSNSFFGSIGSFNFIFKLIFIFSALFFLSTMCLTYLSKQKINNNTINHFYKQLNSSKISSTYSDNHNIKIKNNKK</sequence>
<evidence type="ECO:0000256" key="8">
    <source>
        <dbReference type="ARBA" id="ARBA00023136"/>
    </source>
</evidence>
<reference evidence="10 11" key="1">
    <citation type="journal article" date="2013" name="Curr. Biol.">
        <title>Defensive bacteriome symbiont with a drastically reduced genome.</title>
        <authorList>
            <person name="Nakabachi A."/>
            <person name="Ueoka R."/>
            <person name="Oshima K."/>
            <person name="Teta R."/>
            <person name="Mangoni A."/>
            <person name="Gurgui M."/>
            <person name="Oldham N.J."/>
            <person name="van Echten-Deckert G."/>
            <person name="Okamura K."/>
            <person name="Yamamoto K."/>
            <person name="Inoue H."/>
            <person name="Ohkuma M."/>
            <person name="Hongoh Y."/>
            <person name="Miyagishima S.Y."/>
            <person name="Hattori M."/>
            <person name="Piel J."/>
            <person name="Fukatsu T."/>
        </authorList>
    </citation>
    <scope>NUCLEOTIDE SEQUENCE [LARGE SCALE GENOMIC DNA]</scope>
    <source>
        <strain evidence="10 11">DC</strain>
    </source>
</reference>
<keyword evidence="5" id="KW-0653">Protein transport</keyword>
<dbReference type="EMBL" id="CP003468">
    <property type="protein sequence ID" value="AGS06805.1"/>
    <property type="molecule type" value="Genomic_DNA"/>
</dbReference>
<dbReference type="KEGG" id="ssdc:SSDC_00560"/>
<protein>
    <submittedName>
        <fullName evidence="10">Preprotein translocase subunit SecG</fullName>
    </submittedName>
</protein>
<evidence type="ECO:0000256" key="7">
    <source>
        <dbReference type="ARBA" id="ARBA00023010"/>
    </source>
</evidence>